<dbReference type="PROSITE" id="PS50600">
    <property type="entry name" value="ULP_PROTEASE"/>
    <property type="match status" value="1"/>
</dbReference>
<proteinExistence type="inferred from homology"/>
<keyword evidence="2" id="KW-0597">Phosphoprotein</keyword>
<gene>
    <name evidence="8" type="ORF">F5878DRAFT_562963</name>
</gene>
<keyword evidence="4" id="KW-0833">Ubl conjugation pathway</keyword>
<feature type="compositionally biased region" description="Polar residues" evidence="6">
    <location>
        <begin position="17"/>
        <end position="27"/>
    </location>
</feature>
<comment type="caution">
    <text evidence="8">The sequence shown here is derived from an EMBL/GenBank/DDBJ whole genome shotgun (WGS) entry which is preliminary data.</text>
</comment>
<dbReference type="Pfam" id="PF02902">
    <property type="entry name" value="Peptidase_C48"/>
    <property type="match status" value="2"/>
</dbReference>
<protein>
    <recommendedName>
        <fullName evidence="7">Ubiquitin-like protease family profile domain-containing protein</fullName>
    </recommendedName>
</protein>
<dbReference type="EMBL" id="MU806203">
    <property type="protein sequence ID" value="KAJ3838081.1"/>
    <property type="molecule type" value="Genomic_DNA"/>
</dbReference>
<evidence type="ECO:0000256" key="3">
    <source>
        <dbReference type="ARBA" id="ARBA00022670"/>
    </source>
</evidence>
<evidence type="ECO:0000256" key="1">
    <source>
        <dbReference type="ARBA" id="ARBA00005234"/>
    </source>
</evidence>
<evidence type="ECO:0000256" key="6">
    <source>
        <dbReference type="SAM" id="MobiDB-lite"/>
    </source>
</evidence>
<feature type="region of interest" description="Disordered" evidence="6">
    <location>
        <begin position="485"/>
        <end position="559"/>
    </location>
</feature>
<feature type="compositionally biased region" description="Basic and acidic residues" evidence="6">
    <location>
        <begin position="1021"/>
        <end position="1043"/>
    </location>
</feature>
<dbReference type="Gene3D" id="3.40.395.10">
    <property type="entry name" value="Adenoviral Proteinase, Chain A"/>
    <property type="match status" value="1"/>
</dbReference>
<keyword evidence="9" id="KW-1185">Reference proteome</keyword>
<dbReference type="AlphaFoldDB" id="A0AA38UE60"/>
<dbReference type="GO" id="GO:0005634">
    <property type="term" value="C:nucleus"/>
    <property type="evidence" value="ECO:0007669"/>
    <property type="project" value="TreeGrafter"/>
</dbReference>
<feature type="region of interest" description="Disordered" evidence="6">
    <location>
        <begin position="17"/>
        <end position="260"/>
    </location>
</feature>
<name>A0AA38UE60_9AGAR</name>
<evidence type="ECO:0000256" key="2">
    <source>
        <dbReference type="ARBA" id="ARBA00022553"/>
    </source>
</evidence>
<keyword evidence="3" id="KW-0645">Protease</keyword>
<evidence type="ECO:0000313" key="8">
    <source>
        <dbReference type="EMBL" id="KAJ3838081.1"/>
    </source>
</evidence>
<reference evidence="8" key="1">
    <citation type="submission" date="2022-08" db="EMBL/GenBank/DDBJ databases">
        <authorList>
            <consortium name="DOE Joint Genome Institute"/>
            <person name="Min B."/>
            <person name="Riley R."/>
            <person name="Sierra-Patev S."/>
            <person name="Naranjo-Ortiz M."/>
            <person name="Looney B."/>
            <person name="Konkel Z."/>
            <person name="Slot J.C."/>
            <person name="Sakamoto Y."/>
            <person name="Steenwyk J.L."/>
            <person name="Rokas A."/>
            <person name="Carro J."/>
            <person name="Camarero S."/>
            <person name="Ferreira P."/>
            <person name="Molpeceres G."/>
            <person name="Ruiz-Duenas F.J."/>
            <person name="Serrano A."/>
            <person name="Henrissat B."/>
            <person name="Drula E."/>
            <person name="Hughes K.W."/>
            <person name="Mata J.L."/>
            <person name="Ishikawa N.K."/>
            <person name="Vargas-Isla R."/>
            <person name="Ushijima S."/>
            <person name="Smith C.A."/>
            <person name="Ahrendt S."/>
            <person name="Andreopoulos W."/>
            <person name="He G."/>
            <person name="Labutti K."/>
            <person name="Lipzen A."/>
            <person name="Ng V."/>
            <person name="Sandor L."/>
            <person name="Barry K."/>
            <person name="Martinez A.T."/>
            <person name="Xiao Y."/>
            <person name="Gibbons J.G."/>
            <person name="Terashima K."/>
            <person name="Hibbett D.S."/>
            <person name="Grigoriev I.V."/>
        </authorList>
    </citation>
    <scope>NUCLEOTIDE SEQUENCE</scope>
    <source>
        <strain evidence="8">TFB9207</strain>
    </source>
</reference>
<dbReference type="InterPro" id="IPR003653">
    <property type="entry name" value="Peptidase_C48_C"/>
</dbReference>
<dbReference type="GO" id="GO:0006508">
    <property type="term" value="P:proteolysis"/>
    <property type="evidence" value="ECO:0007669"/>
    <property type="project" value="UniProtKB-KW"/>
</dbReference>
<evidence type="ECO:0000259" key="7">
    <source>
        <dbReference type="PROSITE" id="PS50600"/>
    </source>
</evidence>
<dbReference type="Gene3D" id="1.10.418.20">
    <property type="match status" value="1"/>
</dbReference>
<dbReference type="PANTHER" id="PTHR46896:SF3">
    <property type="entry name" value="FI06413P-RELATED"/>
    <property type="match status" value="1"/>
</dbReference>
<accession>A0AA38UE60</accession>
<feature type="region of interest" description="Disordered" evidence="6">
    <location>
        <begin position="684"/>
        <end position="759"/>
    </location>
</feature>
<evidence type="ECO:0000313" key="9">
    <source>
        <dbReference type="Proteomes" id="UP001163846"/>
    </source>
</evidence>
<dbReference type="SUPFAM" id="SSF54001">
    <property type="entry name" value="Cysteine proteinases"/>
    <property type="match status" value="1"/>
</dbReference>
<evidence type="ECO:0000256" key="4">
    <source>
        <dbReference type="ARBA" id="ARBA00022786"/>
    </source>
</evidence>
<dbReference type="GO" id="GO:0016926">
    <property type="term" value="P:protein desumoylation"/>
    <property type="evidence" value="ECO:0007669"/>
    <property type="project" value="TreeGrafter"/>
</dbReference>
<organism evidence="8 9">
    <name type="scientific">Lentinula raphanica</name>
    <dbReference type="NCBI Taxonomy" id="153919"/>
    <lineage>
        <taxon>Eukaryota</taxon>
        <taxon>Fungi</taxon>
        <taxon>Dikarya</taxon>
        <taxon>Basidiomycota</taxon>
        <taxon>Agaricomycotina</taxon>
        <taxon>Agaricomycetes</taxon>
        <taxon>Agaricomycetidae</taxon>
        <taxon>Agaricales</taxon>
        <taxon>Marasmiineae</taxon>
        <taxon>Omphalotaceae</taxon>
        <taxon>Lentinula</taxon>
    </lineage>
</organism>
<feature type="compositionally biased region" description="Low complexity" evidence="6">
    <location>
        <begin position="515"/>
        <end position="526"/>
    </location>
</feature>
<dbReference type="GO" id="GO:0070139">
    <property type="term" value="F:SUMO-specific endopeptidase activity"/>
    <property type="evidence" value="ECO:0007669"/>
    <property type="project" value="TreeGrafter"/>
</dbReference>
<dbReference type="InterPro" id="IPR051947">
    <property type="entry name" value="Sentrin-specific_protease"/>
</dbReference>
<dbReference type="PANTHER" id="PTHR46896">
    <property type="entry name" value="SENTRIN-SPECIFIC PROTEASE"/>
    <property type="match status" value="1"/>
</dbReference>
<dbReference type="Proteomes" id="UP001163846">
    <property type="component" value="Unassembled WGS sequence"/>
</dbReference>
<evidence type="ECO:0000256" key="5">
    <source>
        <dbReference type="ARBA" id="ARBA00022801"/>
    </source>
</evidence>
<feature type="compositionally biased region" description="Polar residues" evidence="6">
    <location>
        <begin position="37"/>
        <end position="49"/>
    </location>
</feature>
<feature type="compositionally biased region" description="Low complexity" evidence="6">
    <location>
        <begin position="726"/>
        <end position="744"/>
    </location>
</feature>
<dbReference type="InterPro" id="IPR038765">
    <property type="entry name" value="Papain-like_cys_pep_sf"/>
</dbReference>
<feature type="compositionally biased region" description="Polar residues" evidence="6">
    <location>
        <begin position="75"/>
        <end position="102"/>
    </location>
</feature>
<feature type="region of interest" description="Disordered" evidence="6">
    <location>
        <begin position="817"/>
        <end position="872"/>
    </location>
</feature>
<feature type="compositionally biased region" description="Polar residues" evidence="6">
    <location>
        <begin position="845"/>
        <end position="859"/>
    </location>
</feature>
<feature type="domain" description="Ubiquitin-like protease family profile" evidence="7">
    <location>
        <begin position="572"/>
        <end position="970"/>
    </location>
</feature>
<keyword evidence="5" id="KW-0378">Hydrolase</keyword>
<dbReference type="GO" id="GO:0005737">
    <property type="term" value="C:cytoplasm"/>
    <property type="evidence" value="ECO:0007669"/>
    <property type="project" value="TreeGrafter"/>
</dbReference>
<feature type="region of interest" description="Disordered" evidence="6">
    <location>
        <begin position="1021"/>
        <end position="1044"/>
    </location>
</feature>
<comment type="similarity">
    <text evidence="1">Belongs to the peptidase C48 family.</text>
</comment>
<sequence>MAANSISTSDRQAISTLSHFAASNNPRMLQRPPLNNRDASGSSKNSKTLWKQDPTPIAIPSNHSMLNPFDRTRLKNNLNSESHNTSYGNKQRQRTLTSTAPSRPSKRRKTSNGAPLTASEPQSDITIISCQDDTPQAGPSSIFAPVPRKPPPQNSRDSPKQALVVISSDEEGDNTPAVPNESASAPPDGKNSAWLQQKITRRRSPSSHSAQSAEVEEISEFTDPQTPKSGRPGEPGFVKKQVRKLDRKEQASRSQQNRGVPQIDLATLTNVKGKMKAKATAKPKHTMHDIDPVATASTPFTSNNQKAAPKNTKWKTIPLKEIYFGLKHLKEGYRLEFNPKGVQSFRIEGPDCKEIVTFAQSVKSMQFGDPNHSKLCIKFTSKPLPPDRRHTGIGKNWEEDFLPGEPGRGEVTLKVDKDNPVWSVEVFQTFKAHCKRIPGNECSEVLGLQANLSIWSLAERAAEELQEDTRQENAEVDSDPLNLVVSLEEDPDPPPQSLVSNERSKRQESSRPGLTTRRTSTNQTSSPAPQAIPRRSTRQQQQNQTKEVKKQPSADPDEIILRFPPDAATGAVKLTNGDYNRLLPNEYLNDTLIEFGLKLWLHELAAVDPDLANQVHIFNSFFYKQLNKKNFQDGYQSVRRWTSKFDIFSKKFVIVPINENLHWYLAIIYQPNLVLLPPRERELPTRHNTRSSNAHEEHASGISTPVEAPSPTSPTVLSNEAEPAGSSRRSASSTTAVSVAPSPSESGLAQEDSDADAEETAHGLMAIDISVEVQMSDSNDDPPSPHPSIFGDDMKVDEDLKVDYKAEENNLVSPSFTSLVTSSRNPRDLPSSMEVERPLSDVKGVSNSPGHPKTTSVPASSFYAAPPQSRKGKEKAVELAEEIFNDDSILIDSQVHETDEQPKTTIFTLDSLGSKHPRAVNILKQYLIAEAEDKKQLQNTNPALGRTLSVPTQPNYCDCGVYLIHFAQVFVQRAEYFANISQKKGTRSQTDRNTDWDGHRLNDFRDELRQKVDLLSKTWKEENQPRPQEPEKTVVPQAEDRRTATVVHELSDSDIDIVEPAVTDIPERKVKARGSMNVARVRGN</sequence>
<feature type="compositionally biased region" description="Polar residues" evidence="6">
    <location>
        <begin position="111"/>
        <end position="139"/>
    </location>
</feature>